<evidence type="ECO:0000313" key="2">
    <source>
        <dbReference type="EMBL" id="GHB33905.1"/>
    </source>
</evidence>
<evidence type="ECO:0000313" key="3">
    <source>
        <dbReference type="Proteomes" id="UP000599437"/>
    </source>
</evidence>
<keyword evidence="3" id="KW-1185">Reference proteome</keyword>
<proteinExistence type="predicted"/>
<feature type="transmembrane region" description="Helical" evidence="1">
    <location>
        <begin position="6"/>
        <end position="28"/>
    </location>
</feature>
<dbReference type="RefSeq" id="WP_138899476.1">
    <property type="nucleotide sequence ID" value="NZ_BMVO01000061.1"/>
</dbReference>
<evidence type="ECO:0000256" key="1">
    <source>
        <dbReference type="SAM" id="Phobius"/>
    </source>
</evidence>
<keyword evidence="1" id="KW-0812">Transmembrane</keyword>
<protein>
    <recommendedName>
        <fullName evidence="4">Integral membrane protein</fullName>
    </recommendedName>
</protein>
<feature type="transmembrane region" description="Helical" evidence="1">
    <location>
        <begin position="40"/>
        <end position="59"/>
    </location>
</feature>
<name>A0ABQ3EGC2_9ACTN</name>
<organism evidence="2 3">
    <name type="scientific">Streptomyces chryseus</name>
    <dbReference type="NCBI Taxonomy" id="68186"/>
    <lineage>
        <taxon>Bacteria</taxon>
        <taxon>Bacillati</taxon>
        <taxon>Actinomycetota</taxon>
        <taxon>Actinomycetes</taxon>
        <taxon>Kitasatosporales</taxon>
        <taxon>Streptomycetaceae</taxon>
        <taxon>Streptomyces</taxon>
    </lineage>
</organism>
<evidence type="ECO:0008006" key="4">
    <source>
        <dbReference type="Google" id="ProtNLM"/>
    </source>
</evidence>
<dbReference type="Proteomes" id="UP000599437">
    <property type="component" value="Unassembled WGS sequence"/>
</dbReference>
<feature type="transmembrane region" description="Helical" evidence="1">
    <location>
        <begin position="112"/>
        <end position="132"/>
    </location>
</feature>
<comment type="caution">
    <text evidence="2">The sequence shown here is derived from an EMBL/GenBank/DDBJ whole genome shotgun (WGS) entry which is preliminary data.</text>
</comment>
<keyword evidence="1" id="KW-0472">Membrane</keyword>
<dbReference type="EMBL" id="BMVO01000061">
    <property type="protein sequence ID" value="GHB33905.1"/>
    <property type="molecule type" value="Genomic_DNA"/>
</dbReference>
<gene>
    <name evidence="2" type="ORF">GCM10010346_66310</name>
</gene>
<reference evidence="3" key="1">
    <citation type="journal article" date="2019" name="Int. J. Syst. Evol. Microbiol.">
        <title>The Global Catalogue of Microorganisms (GCM) 10K type strain sequencing project: providing services to taxonomists for standard genome sequencing and annotation.</title>
        <authorList>
            <consortium name="The Broad Institute Genomics Platform"/>
            <consortium name="The Broad Institute Genome Sequencing Center for Infectious Disease"/>
            <person name="Wu L."/>
            <person name="Ma J."/>
        </authorList>
    </citation>
    <scope>NUCLEOTIDE SEQUENCE [LARGE SCALE GENOMIC DNA]</scope>
    <source>
        <strain evidence="3">JCM 4737</strain>
    </source>
</reference>
<sequence>MPTLLMGLLLLISVAAVPACILVIVLMLRNPPISLPKICAVLALIFGFSAMAVYCYGWFSVALGGPFPELCEDTNASGAQLTSLKQDYWPLRNACIYSDGSTVEHISTSINAFVYVPAGLAVVLTCAAAFLYRRARHIPEGTS</sequence>
<accession>A0ABQ3EGC2</accession>
<keyword evidence="1" id="KW-1133">Transmembrane helix</keyword>